<gene>
    <name evidence="1" type="ORF">RN001_007423</name>
</gene>
<name>A0AAN7PY45_9COLE</name>
<dbReference type="EMBL" id="JARPUR010000003">
    <property type="protein sequence ID" value="KAK4879277.1"/>
    <property type="molecule type" value="Genomic_DNA"/>
</dbReference>
<keyword evidence="2" id="KW-1185">Reference proteome</keyword>
<accession>A0AAN7PY45</accession>
<comment type="caution">
    <text evidence="1">The sequence shown here is derived from an EMBL/GenBank/DDBJ whole genome shotgun (WGS) entry which is preliminary data.</text>
</comment>
<sequence length="184" mass="21251">MDAFVDLQGFRGADKKFIPKEVAVVSSDGDYCEVLLIKPPMPYSTLPKSVKNEVYYLENYFHGLKWSTGYINFEDFEDELRKLLTNFNGIFVKGYEKQNTLNFLNKPVVNMEGLSCPTFKELKKEMQAIKCLHHHIESPSCALEHALILCEWSKKNSRDECGTNSTMFEEYPDHQECTSTCMCF</sequence>
<dbReference type="Proteomes" id="UP001353858">
    <property type="component" value="Unassembled WGS sequence"/>
</dbReference>
<proteinExistence type="predicted"/>
<dbReference type="AlphaFoldDB" id="A0AAN7PY45"/>
<protein>
    <submittedName>
        <fullName evidence="1">Uncharacterized protein</fullName>
    </submittedName>
</protein>
<organism evidence="1 2">
    <name type="scientific">Aquatica leii</name>
    <dbReference type="NCBI Taxonomy" id="1421715"/>
    <lineage>
        <taxon>Eukaryota</taxon>
        <taxon>Metazoa</taxon>
        <taxon>Ecdysozoa</taxon>
        <taxon>Arthropoda</taxon>
        <taxon>Hexapoda</taxon>
        <taxon>Insecta</taxon>
        <taxon>Pterygota</taxon>
        <taxon>Neoptera</taxon>
        <taxon>Endopterygota</taxon>
        <taxon>Coleoptera</taxon>
        <taxon>Polyphaga</taxon>
        <taxon>Elateriformia</taxon>
        <taxon>Elateroidea</taxon>
        <taxon>Lampyridae</taxon>
        <taxon>Luciolinae</taxon>
        <taxon>Aquatica</taxon>
    </lineage>
</organism>
<evidence type="ECO:0000313" key="2">
    <source>
        <dbReference type="Proteomes" id="UP001353858"/>
    </source>
</evidence>
<reference evidence="2" key="1">
    <citation type="submission" date="2023-01" db="EMBL/GenBank/DDBJ databases">
        <title>Key to firefly adult light organ development and bioluminescence: homeobox transcription factors regulate luciferase expression and transportation to peroxisome.</title>
        <authorList>
            <person name="Fu X."/>
        </authorList>
    </citation>
    <scope>NUCLEOTIDE SEQUENCE [LARGE SCALE GENOMIC DNA]</scope>
</reference>
<evidence type="ECO:0000313" key="1">
    <source>
        <dbReference type="EMBL" id="KAK4879277.1"/>
    </source>
</evidence>